<reference evidence="1 2" key="1">
    <citation type="submission" date="2020-02" db="EMBL/GenBank/DDBJ databases">
        <title>Draft genome sequence of two Spirosoma agri KCTC 52727 and Spirosoma terrae KCTC 52035.</title>
        <authorList>
            <person name="Rojas J."/>
            <person name="Ambika Manirajan B."/>
            <person name="Ratering S."/>
            <person name="Suarez C."/>
            <person name="Schnell S."/>
        </authorList>
    </citation>
    <scope>NUCLEOTIDE SEQUENCE [LARGE SCALE GENOMIC DNA]</scope>
    <source>
        <strain evidence="1 2">KCTC 52727</strain>
    </source>
</reference>
<evidence type="ECO:0000313" key="2">
    <source>
        <dbReference type="Proteomes" id="UP000477386"/>
    </source>
</evidence>
<accession>A0A6M0IHN9</accession>
<proteinExistence type="predicted"/>
<keyword evidence="2" id="KW-1185">Reference proteome</keyword>
<dbReference type="Pfam" id="PF00756">
    <property type="entry name" value="Esterase"/>
    <property type="match status" value="1"/>
</dbReference>
<organism evidence="1 2">
    <name type="scientific">Spirosoma agri</name>
    <dbReference type="NCBI Taxonomy" id="1987381"/>
    <lineage>
        <taxon>Bacteria</taxon>
        <taxon>Pseudomonadati</taxon>
        <taxon>Bacteroidota</taxon>
        <taxon>Cytophagia</taxon>
        <taxon>Cytophagales</taxon>
        <taxon>Cytophagaceae</taxon>
        <taxon>Spirosoma</taxon>
    </lineage>
</organism>
<gene>
    <name evidence="1" type="ORF">GK091_12455</name>
</gene>
<dbReference type="InterPro" id="IPR029058">
    <property type="entry name" value="AB_hydrolase_fold"/>
</dbReference>
<dbReference type="InterPro" id="IPR050583">
    <property type="entry name" value="Mycobacterial_A85_antigen"/>
</dbReference>
<protein>
    <submittedName>
        <fullName evidence="1">Carbohydrate esterase</fullName>
    </submittedName>
</protein>
<dbReference type="RefSeq" id="WP_164038143.1">
    <property type="nucleotide sequence ID" value="NZ_JAAGNZ010000001.1"/>
</dbReference>
<dbReference type="EMBL" id="JAAGNZ010000001">
    <property type="protein sequence ID" value="NEU67694.1"/>
    <property type="molecule type" value="Genomic_DNA"/>
</dbReference>
<dbReference type="Gene3D" id="3.40.50.1820">
    <property type="entry name" value="alpha/beta hydrolase"/>
    <property type="match status" value="1"/>
</dbReference>
<evidence type="ECO:0000313" key="1">
    <source>
        <dbReference type="EMBL" id="NEU67694.1"/>
    </source>
</evidence>
<sequence>MPSTLRFELTTPVLDDRPVYLSGNFCDWYPDVEAFRLWPVTADHPVRNQPGPEPSSLGHYALDFPADVALPDVLDYKYTRGGWDHVELDEAGEVPPNRISQQETGIRRDRVPHWRWFGRSYNPDLLPKLDLMVADFPRPQRQTERRVRVLLPHDYEYSDKRYPVLYLSDGQNLIGAGSGYGSWEIDRRLAVLASRHHHELIVVAIDHGEDSRLQEFTLDRTLAGTGDGRNYLDFVVHTLKPQIDQTFRTKTDAFHTGIGGSSLGGLISLYGGLLHPRTFGRWLVFSPSLWIAKTVFADAARCRVEPDTKVYVFGGGDESKSMVSSLTKLIDSLTQSPDTNNITSTLAVDPNGRHSESFWGHEFPKAVEWLFY</sequence>
<dbReference type="SUPFAM" id="SSF53474">
    <property type="entry name" value="alpha/beta-Hydrolases"/>
    <property type="match status" value="1"/>
</dbReference>
<dbReference type="AlphaFoldDB" id="A0A6M0IHN9"/>
<dbReference type="PANTHER" id="PTHR48098">
    <property type="entry name" value="ENTEROCHELIN ESTERASE-RELATED"/>
    <property type="match status" value="1"/>
</dbReference>
<name>A0A6M0IHN9_9BACT</name>
<dbReference type="Proteomes" id="UP000477386">
    <property type="component" value="Unassembled WGS sequence"/>
</dbReference>
<dbReference type="PANTHER" id="PTHR48098:SF6">
    <property type="entry name" value="FERRI-BACILLIBACTIN ESTERASE BESA"/>
    <property type="match status" value="1"/>
</dbReference>
<dbReference type="InterPro" id="IPR000801">
    <property type="entry name" value="Esterase-like"/>
</dbReference>
<comment type="caution">
    <text evidence="1">The sequence shown here is derived from an EMBL/GenBank/DDBJ whole genome shotgun (WGS) entry which is preliminary data.</text>
</comment>